<name>A0A0D5XW78_9PSED</name>
<dbReference type="EMBL" id="CP011110">
    <property type="protein sequence ID" value="AKA23323.1"/>
    <property type="molecule type" value="Genomic_DNA"/>
</dbReference>
<reference evidence="1 2" key="1">
    <citation type="journal article" date="2015" name="Mol. Plant Microbe Interact.">
        <title>Comparative Genomic Analysis of Pseudomonas chlororaphis PCL1606 Reveals New Insight into Antifungal Compounds Involved in Biocontrol.</title>
        <authorList>
            <person name="Calderon C.E."/>
            <person name="Ramos C."/>
            <person name="de Vicente A."/>
            <person name="Cazorla F.M."/>
        </authorList>
    </citation>
    <scope>NUCLEOTIDE SEQUENCE [LARGE SCALE GENOMIC DNA]</scope>
    <source>
        <strain evidence="1 2">PCL1606</strain>
    </source>
</reference>
<evidence type="ECO:0000313" key="1">
    <source>
        <dbReference type="EMBL" id="AKA23323.1"/>
    </source>
</evidence>
<accession>A0A0D5XW78</accession>
<evidence type="ECO:0000313" key="2">
    <source>
        <dbReference type="Proteomes" id="UP000032748"/>
    </source>
</evidence>
<dbReference type="GO" id="GO:0016740">
    <property type="term" value="F:transferase activity"/>
    <property type="evidence" value="ECO:0007669"/>
    <property type="project" value="UniProtKB-KW"/>
</dbReference>
<dbReference type="Proteomes" id="UP000032748">
    <property type="component" value="Chromosome"/>
</dbReference>
<proteinExistence type="predicted"/>
<dbReference type="PATRIC" id="fig|587753.10.peg.1863"/>
<dbReference type="KEGG" id="pcz:PCL1606_18680"/>
<keyword evidence="1" id="KW-0808">Transferase</keyword>
<organism evidence="1 2">
    <name type="scientific">Pseudomonas chlororaphis</name>
    <dbReference type="NCBI Taxonomy" id="587753"/>
    <lineage>
        <taxon>Bacteria</taxon>
        <taxon>Pseudomonadati</taxon>
        <taxon>Pseudomonadota</taxon>
        <taxon>Gammaproteobacteria</taxon>
        <taxon>Pseudomonadales</taxon>
        <taxon>Pseudomonadaceae</taxon>
        <taxon>Pseudomonas</taxon>
    </lineage>
</organism>
<protein>
    <submittedName>
        <fullName evidence="1">Glycosyl transferase group 1</fullName>
    </submittedName>
</protein>
<sequence>MMFFIDNPEQIQMMGLQSHRMAQQDFDAVVVNERLMSYFM</sequence>
<dbReference type="AlphaFoldDB" id="A0A0D5XW78"/>
<gene>
    <name evidence="1" type="ORF">PCL1606_18680</name>
</gene>